<evidence type="ECO:0000313" key="3">
    <source>
        <dbReference type="EMBL" id="QBY53744.1"/>
    </source>
</evidence>
<evidence type="ECO:0000313" key="4">
    <source>
        <dbReference type="Proteomes" id="UP000295294"/>
    </source>
</evidence>
<reference evidence="3 4" key="1">
    <citation type="submission" date="2019-03" db="EMBL/GenBank/DDBJ databases">
        <title>Efficiently degradation of phenoxyalkanoic acid herbicides by Cupriavidus oxalaticus strain X32.</title>
        <authorList>
            <person name="Sheng X."/>
        </authorList>
    </citation>
    <scope>NUCLEOTIDE SEQUENCE [LARGE SCALE GENOMIC DNA]</scope>
    <source>
        <strain evidence="3 4">X32</strain>
    </source>
</reference>
<evidence type="ECO:0000256" key="1">
    <source>
        <dbReference type="SAM" id="MobiDB-lite"/>
    </source>
</evidence>
<sequence>MGQTGKVKGKEQGRKYGQAGPRRRGQGGFSVWTLLVVVVFVIGVALPAVRSIPSLVEYFSVKRAASFAKQRAVNKREVVEYFDKQAAIDRIAAVKGEDLLVREDDNGNIRSVDFSYRTEVPVYGPLSLLITYSGTQH</sequence>
<accession>A0A4P7LCI8</accession>
<organism evidence="3 4">
    <name type="scientific">Cupriavidus oxalaticus</name>
    <dbReference type="NCBI Taxonomy" id="96344"/>
    <lineage>
        <taxon>Bacteria</taxon>
        <taxon>Pseudomonadati</taxon>
        <taxon>Pseudomonadota</taxon>
        <taxon>Betaproteobacteria</taxon>
        <taxon>Burkholderiales</taxon>
        <taxon>Burkholderiaceae</taxon>
        <taxon>Cupriavidus</taxon>
    </lineage>
</organism>
<feature type="transmembrane region" description="Helical" evidence="2">
    <location>
        <begin position="29"/>
        <end position="49"/>
    </location>
</feature>
<dbReference type="KEGG" id="cox:E0W60_22115"/>
<dbReference type="InterPro" id="IPR032314">
    <property type="entry name" value="DUF4845"/>
</dbReference>
<evidence type="ECO:0000256" key="2">
    <source>
        <dbReference type="SAM" id="Phobius"/>
    </source>
</evidence>
<keyword evidence="2" id="KW-1133">Transmembrane helix</keyword>
<dbReference type="EMBL" id="CP038635">
    <property type="protein sequence ID" value="QBY53744.1"/>
    <property type="molecule type" value="Genomic_DNA"/>
</dbReference>
<dbReference type="AlphaFoldDB" id="A0A4P7LCI8"/>
<dbReference type="OrthoDB" id="9133279at2"/>
<protein>
    <submittedName>
        <fullName evidence="3">DUF4845 domain-containing protein</fullName>
    </submittedName>
</protein>
<gene>
    <name evidence="3" type="ORF">E0W60_22115</name>
</gene>
<dbReference type="STRING" id="1349762.GCA_001592245_01819"/>
<name>A0A4P7LCI8_9BURK</name>
<dbReference type="Pfam" id="PF16137">
    <property type="entry name" value="DUF4845"/>
    <property type="match status" value="1"/>
</dbReference>
<dbReference type="RefSeq" id="WP_135705563.1">
    <property type="nucleotide sequence ID" value="NZ_CP038635.1"/>
</dbReference>
<keyword evidence="2" id="KW-0472">Membrane</keyword>
<keyword evidence="2" id="KW-0812">Transmembrane</keyword>
<proteinExistence type="predicted"/>
<dbReference type="Proteomes" id="UP000295294">
    <property type="component" value="Chromosome 2"/>
</dbReference>
<feature type="region of interest" description="Disordered" evidence="1">
    <location>
        <begin position="1"/>
        <end position="24"/>
    </location>
</feature>